<gene>
    <name evidence="1" type="ORF">RKE40_29070</name>
</gene>
<comment type="caution">
    <text evidence="1">The sequence shown here is derived from an EMBL/GenBank/DDBJ whole genome shotgun (WGS) entry which is preliminary data.</text>
</comment>
<name>A0ABU3SGP7_9HYPH</name>
<proteinExistence type="predicted"/>
<accession>A0ABU3SGP7</accession>
<organism evidence="1 2">
    <name type="scientific">Bosea rubneri</name>
    <dbReference type="NCBI Taxonomy" id="3075434"/>
    <lineage>
        <taxon>Bacteria</taxon>
        <taxon>Pseudomonadati</taxon>
        <taxon>Pseudomonadota</taxon>
        <taxon>Alphaproteobacteria</taxon>
        <taxon>Hyphomicrobiales</taxon>
        <taxon>Boseaceae</taxon>
        <taxon>Bosea</taxon>
    </lineage>
</organism>
<sequence length="109" mass="12141">MTDRTTKTEVIFRHPFRLSALSNPQPPGTYRVVTDEEEILGLSFQAFRRAATMLEIPAIELSRGSSQIFLVDPVELEAALEKDKLAYSRLNTRKNSCAISAESRGEAPS</sequence>
<evidence type="ECO:0000313" key="2">
    <source>
        <dbReference type="Proteomes" id="UP001254257"/>
    </source>
</evidence>
<keyword evidence="2" id="KW-1185">Reference proteome</keyword>
<protein>
    <submittedName>
        <fullName evidence="1">Uncharacterized protein</fullName>
    </submittedName>
</protein>
<dbReference type="RefSeq" id="WP_316021644.1">
    <property type="nucleotide sequence ID" value="NZ_JAWDID010000099.1"/>
</dbReference>
<dbReference type="Proteomes" id="UP001254257">
    <property type="component" value="Unassembled WGS sequence"/>
</dbReference>
<evidence type="ECO:0000313" key="1">
    <source>
        <dbReference type="EMBL" id="MDU0343952.1"/>
    </source>
</evidence>
<dbReference type="EMBL" id="JAWDID010000099">
    <property type="protein sequence ID" value="MDU0343952.1"/>
    <property type="molecule type" value="Genomic_DNA"/>
</dbReference>
<reference evidence="1 2" key="1">
    <citation type="submission" date="2023-09" db="EMBL/GenBank/DDBJ databases">
        <title>Whole genome shotgun sequencing (WGS) of Bosea sp. ZW T0_25, isolated from stored onions (Allium cepa).</title>
        <authorList>
            <person name="Stoll D.A."/>
            <person name="Huch M."/>
        </authorList>
    </citation>
    <scope>NUCLEOTIDE SEQUENCE [LARGE SCALE GENOMIC DNA]</scope>
    <source>
        <strain evidence="1 2">ZW T0_25</strain>
    </source>
</reference>